<gene>
    <name evidence="2" type="ORF">PSQ19_17225</name>
</gene>
<dbReference type="RefSeq" id="WP_282220733.1">
    <property type="nucleotide sequence ID" value="NZ_CP118246.1"/>
</dbReference>
<evidence type="ECO:0000313" key="3">
    <source>
        <dbReference type="Proteomes" id="UP001220530"/>
    </source>
</evidence>
<name>A0ABY7YSX4_9HYPH</name>
<dbReference type="InterPro" id="IPR050177">
    <property type="entry name" value="Lipid_A_modif_metabolic_enz"/>
</dbReference>
<accession>A0ABY7YSX4</accession>
<proteinExistence type="predicted"/>
<dbReference type="PANTHER" id="PTHR43245">
    <property type="entry name" value="BIFUNCTIONAL POLYMYXIN RESISTANCE PROTEIN ARNA"/>
    <property type="match status" value="1"/>
</dbReference>
<evidence type="ECO:0000259" key="1">
    <source>
        <dbReference type="Pfam" id="PF01370"/>
    </source>
</evidence>
<dbReference type="PANTHER" id="PTHR43245:SF13">
    <property type="entry name" value="UDP-D-APIOSE_UDP-D-XYLOSE SYNTHASE 2"/>
    <property type="match status" value="1"/>
</dbReference>
<dbReference type="Pfam" id="PF01370">
    <property type="entry name" value="Epimerase"/>
    <property type="match status" value="1"/>
</dbReference>
<organism evidence="2 3">
    <name type="scientific">Devosia algicola</name>
    <dbReference type="NCBI Taxonomy" id="3026418"/>
    <lineage>
        <taxon>Bacteria</taxon>
        <taxon>Pseudomonadati</taxon>
        <taxon>Pseudomonadota</taxon>
        <taxon>Alphaproteobacteria</taxon>
        <taxon>Hyphomicrobiales</taxon>
        <taxon>Devosiaceae</taxon>
        <taxon>Devosia</taxon>
    </lineage>
</organism>
<feature type="domain" description="NAD-dependent epimerase/dehydratase" evidence="1">
    <location>
        <begin position="1"/>
        <end position="207"/>
    </location>
</feature>
<protein>
    <submittedName>
        <fullName evidence="2">NAD(P)-dependent oxidoreductase</fullName>
    </submittedName>
</protein>
<dbReference type="Gene3D" id="3.40.50.720">
    <property type="entry name" value="NAD(P)-binding Rossmann-like Domain"/>
    <property type="match status" value="1"/>
</dbReference>
<sequence length="294" mass="31711">MTGAGGLVGAHIMHSLAQMSTIRPIGVVRRPLSDLVNGEQVVVDLTVGNECEELASLSPSVIVHAAAVLPNSLDDEHAAAANTQIDSNILELAIACDARVIFVSSVSVYANSALPWTEASEIGPLPAYPASKYATEKKIQRLDAANYIMRISSPYSATHQGRQGVLYNFVRQAVAGQDLVVVGTGDRTQDFIHAQDIGSAVRLAVIRMVGHDASRFSDIYNIVNGSPISMRLLAEKIVNICGAGRIVYSDDHGPANFYRAQLSRERAMANLNWKPSVPIEPWYCTIGTSNERLQ</sequence>
<dbReference type="EMBL" id="CP118246">
    <property type="protein sequence ID" value="WDR04351.1"/>
    <property type="molecule type" value="Genomic_DNA"/>
</dbReference>
<dbReference type="SUPFAM" id="SSF51735">
    <property type="entry name" value="NAD(P)-binding Rossmann-fold domains"/>
    <property type="match status" value="1"/>
</dbReference>
<keyword evidence="3" id="KW-1185">Reference proteome</keyword>
<dbReference type="InterPro" id="IPR001509">
    <property type="entry name" value="Epimerase_deHydtase"/>
</dbReference>
<evidence type="ECO:0000313" key="2">
    <source>
        <dbReference type="EMBL" id="WDR04351.1"/>
    </source>
</evidence>
<dbReference type="Proteomes" id="UP001220530">
    <property type="component" value="Chromosome"/>
</dbReference>
<dbReference type="InterPro" id="IPR036291">
    <property type="entry name" value="NAD(P)-bd_dom_sf"/>
</dbReference>
<reference evidence="2 3" key="1">
    <citation type="submission" date="2023-02" db="EMBL/GenBank/DDBJ databases">
        <title>Devosia algicola sp. nov., isolated from the phycosphere of marine algae.</title>
        <authorList>
            <person name="Kim J.M."/>
            <person name="Lee J.K."/>
            <person name="Choi B.J."/>
            <person name="Bayburt H."/>
            <person name="Jeon C.O."/>
        </authorList>
    </citation>
    <scope>NUCLEOTIDE SEQUENCE [LARGE SCALE GENOMIC DNA]</scope>
    <source>
        <strain evidence="2 3">G20-9</strain>
    </source>
</reference>